<accession>A0A4R6U7X7</accession>
<keyword evidence="3" id="KW-1185">Reference proteome</keyword>
<feature type="transmembrane region" description="Helical" evidence="1">
    <location>
        <begin position="83"/>
        <end position="101"/>
    </location>
</feature>
<organism evidence="2 3">
    <name type="scientific">Aureibacillus halotolerans</name>
    <dbReference type="NCBI Taxonomy" id="1508390"/>
    <lineage>
        <taxon>Bacteria</taxon>
        <taxon>Bacillati</taxon>
        <taxon>Bacillota</taxon>
        <taxon>Bacilli</taxon>
        <taxon>Bacillales</taxon>
        <taxon>Bacillaceae</taxon>
        <taxon>Aureibacillus</taxon>
    </lineage>
</organism>
<evidence type="ECO:0000313" key="2">
    <source>
        <dbReference type="EMBL" id="TDQ42628.1"/>
    </source>
</evidence>
<dbReference type="RefSeq" id="WP_133578472.1">
    <property type="nucleotide sequence ID" value="NZ_SNYJ01000001.1"/>
</dbReference>
<dbReference type="Proteomes" id="UP000295632">
    <property type="component" value="Unassembled WGS sequence"/>
</dbReference>
<feature type="transmembrane region" description="Helical" evidence="1">
    <location>
        <begin position="113"/>
        <end position="138"/>
    </location>
</feature>
<keyword evidence="1" id="KW-0472">Membrane</keyword>
<keyword evidence="1" id="KW-1133">Transmembrane helix</keyword>
<feature type="transmembrane region" description="Helical" evidence="1">
    <location>
        <begin position="158"/>
        <end position="179"/>
    </location>
</feature>
<feature type="transmembrane region" description="Helical" evidence="1">
    <location>
        <begin position="12"/>
        <end position="34"/>
    </location>
</feature>
<sequence>MPLSNWMYRRINGRIVLIAFLLFGFFILMVLPWISGLTDSLIGSGESPDSSFYYSATDLYDMADSYGEDGRQAYIILRWTFDIVWPLVYVFFLSALLSWFLQSVVPTNKLRLLNLLPVAGAMLDILENTGASIVMARYPERSNGIAEVTPFFTALKWSFLYASFFIVFLAGLWWVYRLLSLARNKKR</sequence>
<keyword evidence="1" id="KW-0812">Transmembrane</keyword>
<dbReference type="AlphaFoldDB" id="A0A4R6U7X7"/>
<protein>
    <submittedName>
        <fullName evidence="2">Uncharacterized protein</fullName>
    </submittedName>
</protein>
<proteinExistence type="predicted"/>
<dbReference type="EMBL" id="SNYJ01000001">
    <property type="protein sequence ID" value="TDQ42628.1"/>
    <property type="molecule type" value="Genomic_DNA"/>
</dbReference>
<name>A0A4R6U7X7_9BACI</name>
<evidence type="ECO:0000256" key="1">
    <source>
        <dbReference type="SAM" id="Phobius"/>
    </source>
</evidence>
<gene>
    <name evidence="2" type="ORF">EV213_10156</name>
</gene>
<comment type="caution">
    <text evidence="2">The sequence shown here is derived from an EMBL/GenBank/DDBJ whole genome shotgun (WGS) entry which is preliminary data.</text>
</comment>
<evidence type="ECO:0000313" key="3">
    <source>
        <dbReference type="Proteomes" id="UP000295632"/>
    </source>
</evidence>
<dbReference type="OrthoDB" id="3727008at2"/>
<reference evidence="2 3" key="1">
    <citation type="submission" date="2019-03" db="EMBL/GenBank/DDBJ databases">
        <title>Genomic Encyclopedia of Type Strains, Phase IV (KMG-IV): sequencing the most valuable type-strain genomes for metagenomic binning, comparative biology and taxonomic classification.</title>
        <authorList>
            <person name="Goeker M."/>
        </authorList>
    </citation>
    <scope>NUCLEOTIDE SEQUENCE [LARGE SCALE GENOMIC DNA]</scope>
    <source>
        <strain evidence="2 3">DSM 28697</strain>
    </source>
</reference>